<evidence type="ECO:0000313" key="2">
    <source>
        <dbReference type="Proteomes" id="UP000189370"/>
    </source>
</evidence>
<keyword evidence="2" id="KW-1185">Reference proteome</keyword>
<dbReference type="AlphaFoldDB" id="A0A1S8AV04"/>
<reference evidence="2" key="1">
    <citation type="submission" date="2016-04" db="EMBL/GenBank/DDBJ databases">
        <authorList>
            <person name="Chen S.-C."/>
            <person name="Lai M.-C."/>
        </authorList>
    </citation>
    <scope>NUCLEOTIDE SEQUENCE [LARGE SCALE GENOMIC DNA]</scope>
    <source>
        <strain evidence="2">AB14</strain>
    </source>
</reference>
<comment type="caution">
    <text evidence="1">The sequence shown here is derived from an EMBL/GenBank/DDBJ whole genome shotgun (WGS) entry which is preliminary data.</text>
</comment>
<dbReference type="Pfam" id="PF26029">
    <property type="entry name" value="DUF8007"/>
    <property type="match status" value="1"/>
</dbReference>
<name>A0A1S8AV04_9EURY</name>
<dbReference type="InterPro" id="IPR058320">
    <property type="entry name" value="DUF8007"/>
</dbReference>
<dbReference type="Proteomes" id="UP000189370">
    <property type="component" value="Unassembled WGS sequence"/>
</dbReference>
<protein>
    <submittedName>
        <fullName evidence="1">Uncharacterized protein</fullName>
    </submittedName>
</protein>
<evidence type="ECO:0000313" key="1">
    <source>
        <dbReference type="EMBL" id="OLZ40224.1"/>
    </source>
</evidence>
<dbReference type="RefSeq" id="WP_076143991.1">
    <property type="nucleotide sequence ID" value="NZ_LWLN01000001.1"/>
</dbReference>
<dbReference type="EMBL" id="LWLN01000001">
    <property type="protein sequence ID" value="OLZ40224.1"/>
    <property type="molecule type" value="Genomic_DNA"/>
</dbReference>
<proteinExistence type="predicted"/>
<dbReference type="OrthoDB" id="165777at2157"/>
<sequence>MGTDREACGRCSMSVVVDATSADAETDHDPYGEARIEVDDDRLRTLSPGAWISRLTARIDDAASRFVWGR</sequence>
<organism evidence="1 2">
    <name type="scientific">Natrinema saccharevitans</name>
    <dbReference type="NCBI Taxonomy" id="301967"/>
    <lineage>
        <taxon>Archaea</taxon>
        <taxon>Methanobacteriati</taxon>
        <taxon>Methanobacteriota</taxon>
        <taxon>Stenosarchaea group</taxon>
        <taxon>Halobacteria</taxon>
        <taxon>Halobacteriales</taxon>
        <taxon>Natrialbaceae</taxon>
        <taxon>Natrinema</taxon>
    </lineage>
</organism>
<accession>A0A1S8AV04</accession>
<gene>
    <name evidence="1" type="ORF">A6E15_04155</name>
</gene>